<dbReference type="Gene3D" id="3.30.1780.10">
    <property type="entry name" value="ornithine cyclodeaminase, domain 1"/>
    <property type="match status" value="1"/>
</dbReference>
<dbReference type="AlphaFoldDB" id="V8FUI9"/>
<dbReference type="EC" id="4.3.1.12" evidence="2"/>
<dbReference type="PANTHER" id="PTHR13812:SF19">
    <property type="entry name" value="KETIMINE REDUCTASE MU-CRYSTALLIN"/>
    <property type="match status" value="1"/>
</dbReference>
<dbReference type="GO" id="GO:0005737">
    <property type="term" value="C:cytoplasm"/>
    <property type="evidence" value="ECO:0007669"/>
    <property type="project" value="TreeGrafter"/>
</dbReference>
<dbReference type="RefSeq" id="WP_023952830.1">
    <property type="nucleotide sequence ID" value="NZ_AYSV01000119.1"/>
</dbReference>
<organism evidence="2 3">
    <name type="scientific">Pelistega indica</name>
    <dbReference type="NCBI Taxonomy" id="1414851"/>
    <lineage>
        <taxon>Bacteria</taxon>
        <taxon>Pseudomonadati</taxon>
        <taxon>Pseudomonadota</taxon>
        <taxon>Betaproteobacteria</taxon>
        <taxon>Burkholderiales</taxon>
        <taxon>Alcaligenaceae</taxon>
        <taxon>Pelistega</taxon>
    </lineage>
</organism>
<dbReference type="GO" id="GO:0008473">
    <property type="term" value="F:ornithine cyclodeaminase activity"/>
    <property type="evidence" value="ECO:0007669"/>
    <property type="project" value="UniProtKB-EC"/>
</dbReference>
<sequence>MQIFDAQQTEQALPFVDLINALEKMFIEGCEAPLRHTHKINNQHNEALGTLLIMPAWQSERWLGIKTVSVFPHNHDYHLPGLHSVYLLYSAKTGKPESMFDGDVITSRRTVAASALAAKYLSRPDANSLLIVGSGRVASLIAQAYQAIRPLKTIYVWSKTQQNAEQLVKELNHQGFNAHYADDLEATAKQVDIISCATLSTQAIIKGEWLRPGVHLDLIGSFTPDMRETDDSCFKNTSVFIDTEEALLKAGDLLSPIHNGVIKAEDIKANLSQLCKKEHLGRTSDTEITIFKSVGNALEDLAAAILAQENKS</sequence>
<dbReference type="OrthoDB" id="5293744at2"/>
<dbReference type="FunFam" id="3.40.50.720:FF:000311">
    <property type="entry name" value="Ornithine cyclodeaminase"/>
    <property type="match status" value="1"/>
</dbReference>
<dbReference type="InterPro" id="IPR003462">
    <property type="entry name" value="ODC_Mu_crystall"/>
</dbReference>
<keyword evidence="3" id="KW-1185">Reference proteome</keyword>
<dbReference type="PATRIC" id="fig|1414851.3.peg.2348"/>
<evidence type="ECO:0000256" key="1">
    <source>
        <dbReference type="ARBA" id="ARBA00008903"/>
    </source>
</evidence>
<dbReference type="PIRSF" id="PIRSF001439">
    <property type="entry name" value="CryM"/>
    <property type="match status" value="1"/>
</dbReference>
<protein>
    <submittedName>
        <fullName evidence="2">Ornithine cyclodeaminase</fullName>
        <ecNumber evidence="2">4.3.1.12</ecNumber>
    </submittedName>
</protein>
<dbReference type="GO" id="GO:0019752">
    <property type="term" value="P:carboxylic acid metabolic process"/>
    <property type="evidence" value="ECO:0007669"/>
    <property type="project" value="UniProtKB-ARBA"/>
</dbReference>
<accession>V8FUI9</accession>
<dbReference type="InterPro" id="IPR023401">
    <property type="entry name" value="ODC_N"/>
</dbReference>
<dbReference type="SUPFAM" id="SSF51735">
    <property type="entry name" value="NAD(P)-binding Rossmann-fold domains"/>
    <property type="match status" value="1"/>
</dbReference>
<dbReference type="PANTHER" id="PTHR13812">
    <property type="entry name" value="KETIMINE REDUCTASE MU-CRYSTALLIN"/>
    <property type="match status" value="1"/>
</dbReference>
<dbReference type="Pfam" id="PF02423">
    <property type="entry name" value="OCD_Mu_crystall"/>
    <property type="match status" value="1"/>
</dbReference>
<gene>
    <name evidence="2" type="ORF">V757_11265</name>
</gene>
<dbReference type="NCBIfam" id="NF004793">
    <property type="entry name" value="PRK06141.1"/>
    <property type="match status" value="1"/>
</dbReference>
<evidence type="ECO:0000313" key="2">
    <source>
        <dbReference type="EMBL" id="ETD67531.1"/>
    </source>
</evidence>
<dbReference type="GO" id="GO:0016491">
    <property type="term" value="F:oxidoreductase activity"/>
    <property type="evidence" value="ECO:0007669"/>
    <property type="project" value="UniProtKB-ARBA"/>
</dbReference>
<keyword evidence="2" id="KW-0456">Lyase</keyword>
<evidence type="ECO:0000313" key="3">
    <source>
        <dbReference type="Proteomes" id="UP000018766"/>
    </source>
</evidence>
<comment type="caution">
    <text evidence="2">The sequence shown here is derived from an EMBL/GenBank/DDBJ whole genome shotgun (WGS) entry which is preliminary data.</text>
</comment>
<dbReference type="EMBL" id="AYSV01000119">
    <property type="protein sequence ID" value="ETD67531.1"/>
    <property type="molecule type" value="Genomic_DNA"/>
</dbReference>
<dbReference type="Proteomes" id="UP000018766">
    <property type="component" value="Unassembled WGS sequence"/>
</dbReference>
<proteinExistence type="inferred from homology"/>
<reference evidence="2 3" key="1">
    <citation type="submission" date="2013-11" db="EMBL/GenBank/DDBJ databases">
        <title>Genomic analysis of Pelistega sp. HM-7.</title>
        <authorList>
            <person name="Kumbhare S.V."/>
            <person name="Shetty S.A."/>
            <person name="Sharma O."/>
            <person name="Dhotre D.P."/>
        </authorList>
    </citation>
    <scope>NUCLEOTIDE SEQUENCE [LARGE SCALE GENOMIC DNA]</scope>
    <source>
        <strain evidence="2 3">HM-7</strain>
    </source>
</reference>
<dbReference type="InterPro" id="IPR036291">
    <property type="entry name" value="NAD(P)-bd_dom_sf"/>
</dbReference>
<name>V8FUI9_9BURK</name>
<dbReference type="Gene3D" id="3.40.50.720">
    <property type="entry name" value="NAD(P)-binding Rossmann-like Domain"/>
    <property type="match status" value="1"/>
</dbReference>
<comment type="similarity">
    <text evidence="1">Belongs to the ornithine cyclodeaminase/mu-crystallin family.</text>
</comment>